<evidence type="ECO:0000313" key="2">
    <source>
        <dbReference type="Proteomes" id="UP000886653"/>
    </source>
</evidence>
<gene>
    <name evidence="1" type="ORF">CROQUDRAFT_661183</name>
</gene>
<accession>A0A9P6NG21</accession>
<dbReference type="EMBL" id="MU167318">
    <property type="protein sequence ID" value="KAG0143464.1"/>
    <property type="molecule type" value="Genomic_DNA"/>
</dbReference>
<organism evidence="1 2">
    <name type="scientific">Cronartium quercuum f. sp. fusiforme G11</name>
    <dbReference type="NCBI Taxonomy" id="708437"/>
    <lineage>
        <taxon>Eukaryota</taxon>
        <taxon>Fungi</taxon>
        <taxon>Dikarya</taxon>
        <taxon>Basidiomycota</taxon>
        <taxon>Pucciniomycotina</taxon>
        <taxon>Pucciniomycetes</taxon>
        <taxon>Pucciniales</taxon>
        <taxon>Coleosporiaceae</taxon>
        <taxon>Cronartium</taxon>
    </lineage>
</organism>
<comment type="caution">
    <text evidence="1">The sequence shown here is derived from an EMBL/GenBank/DDBJ whole genome shotgun (WGS) entry which is preliminary data.</text>
</comment>
<reference evidence="1" key="1">
    <citation type="submission" date="2013-11" db="EMBL/GenBank/DDBJ databases">
        <title>Genome sequence of the fusiform rust pathogen reveals effectors for host alternation and coevolution with pine.</title>
        <authorList>
            <consortium name="DOE Joint Genome Institute"/>
            <person name="Smith K."/>
            <person name="Pendleton A."/>
            <person name="Kubisiak T."/>
            <person name="Anderson C."/>
            <person name="Salamov A."/>
            <person name="Aerts A."/>
            <person name="Riley R."/>
            <person name="Clum A."/>
            <person name="Lindquist E."/>
            <person name="Ence D."/>
            <person name="Campbell M."/>
            <person name="Kronenberg Z."/>
            <person name="Feau N."/>
            <person name="Dhillon B."/>
            <person name="Hamelin R."/>
            <person name="Burleigh J."/>
            <person name="Smith J."/>
            <person name="Yandell M."/>
            <person name="Nelson C."/>
            <person name="Grigoriev I."/>
            <person name="Davis J."/>
        </authorList>
    </citation>
    <scope>NUCLEOTIDE SEQUENCE</scope>
    <source>
        <strain evidence="1">G11</strain>
    </source>
</reference>
<dbReference type="Proteomes" id="UP000886653">
    <property type="component" value="Unassembled WGS sequence"/>
</dbReference>
<keyword evidence="2" id="KW-1185">Reference proteome</keyword>
<dbReference type="AlphaFoldDB" id="A0A9P6NG21"/>
<sequence>MASYIGLVPPLPYSLLTGLVLLHFSVCTKRFVFIGFFFHVQHFGFLGPHFINQSIPEVHSLQFLHPV</sequence>
<protein>
    <submittedName>
        <fullName evidence="1">Uncharacterized protein</fullName>
    </submittedName>
</protein>
<evidence type="ECO:0000313" key="1">
    <source>
        <dbReference type="EMBL" id="KAG0143464.1"/>
    </source>
</evidence>
<proteinExistence type="predicted"/>
<name>A0A9P6NG21_9BASI</name>